<name>A0A8J3LXL5_9ACTN</name>
<sequence>MSTPVDPGLVRQRADALTAKEARAVTFRQSQLGWRGYSEDEVNEFVQRAATALEIAERDQAALRVEIERLRSFYRDHGTDVDRTAGQPRPRRLHSPLIREVDRYADTIVTLAGACADSVVEDDPRTSEQHLYHARVRARLFVEELISALLTNPRYRSHAEAELLQLARWLHGFGEALLAQVDAMVLAADGRSRPPASWR</sequence>
<organism evidence="1 2">
    <name type="scientific">Planosporangium flavigriseum</name>
    <dbReference type="NCBI Taxonomy" id="373681"/>
    <lineage>
        <taxon>Bacteria</taxon>
        <taxon>Bacillati</taxon>
        <taxon>Actinomycetota</taxon>
        <taxon>Actinomycetes</taxon>
        <taxon>Micromonosporales</taxon>
        <taxon>Micromonosporaceae</taxon>
        <taxon>Planosporangium</taxon>
    </lineage>
</organism>
<dbReference type="AlphaFoldDB" id="A0A8J3LXL5"/>
<evidence type="ECO:0000313" key="1">
    <source>
        <dbReference type="EMBL" id="GIG75396.1"/>
    </source>
</evidence>
<protein>
    <recommendedName>
        <fullName evidence="3">Antigen 84</fullName>
    </recommendedName>
</protein>
<accession>A0A8J3LXL5</accession>
<dbReference type="InterPro" id="IPR019933">
    <property type="entry name" value="DivIVA_domain"/>
</dbReference>
<keyword evidence="2" id="KW-1185">Reference proteome</keyword>
<evidence type="ECO:0008006" key="3">
    <source>
        <dbReference type="Google" id="ProtNLM"/>
    </source>
</evidence>
<comment type="caution">
    <text evidence="1">The sequence shown here is derived from an EMBL/GenBank/DDBJ whole genome shotgun (WGS) entry which is preliminary data.</text>
</comment>
<dbReference type="EMBL" id="BONU01000031">
    <property type="protein sequence ID" value="GIG75396.1"/>
    <property type="molecule type" value="Genomic_DNA"/>
</dbReference>
<gene>
    <name evidence="1" type="ORF">Pfl04_38000</name>
</gene>
<dbReference type="Gene3D" id="6.10.250.660">
    <property type="match status" value="1"/>
</dbReference>
<evidence type="ECO:0000313" key="2">
    <source>
        <dbReference type="Proteomes" id="UP000653674"/>
    </source>
</evidence>
<reference evidence="1" key="1">
    <citation type="submission" date="2021-01" db="EMBL/GenBank/DDBJ databases">
        <title>Whole genome shotgun sequence of Planosporangium flavigriseum NBRC 105377.</title>
        <authorList>
            <person name="Komaki H."/>
            <person name="Tamura T."/>
        </authorList>
    </citation>
    <scope>NUCLEOTIDE SEQUENCE</scope>
    <source>
        <strain evidence="1">NBRC 105377</strain>
    </source>
</reference>
<dbReference type="RefSeq" id="WP_168079450.1">
    <property type="nucleotide sequence ID" value="NZ_BAAAQJ010000027.1"/>
</dbReference>
<proteinExistence type="predicted"/>
<dbReference type="Proteomes" id="UP000653674">
    <property type="component" value="Unassembled WGS sequence"/>
</dbReference>
<dbReference type="NCBIfam" id="TIGR03544">
    <property type="entry name" value="DivI1A_domain"/>
    <property type="match status" value="1"/>
</dbReference>